<dbReference type="GO" id="GO:0005739">
    <property type="term" value="C:mitochondrion"/>
    <property type="evidence" value="ECO:0007669"/>
    <property type="project" value="TreeGrafter"/>
</dbReference>
<dbReference type="Gene3D" id="3.30.465.10">
    <property type="match status" value="1"/>
</dbReference>
<dbReference type="Gene3D" id="3.30.70.2520">
    <property type="match status" value="1"/>
</dbReference>
<dbReference type="InterPro" id="IPR016171">
    <property type="entry name" value="Vanillyl_alc_oxidase_C-sub2"/>
</dbReference>
<evidence type="ECO:0000256" key="2">
    <source>
        <dbReference type="ARBA" id="ARBA00013136"/>
    </source>
</evidence>
<dbReference type="InterPro" id="IPR016167">
    <property type="entry name" value="FAD-bd_PCMH_sub1"/>
</dbReference>
<dbReference type="GO" id="GO:0016020">
    <property type="term" value="C:membrane"/>
    <property type="evidence" value="ECO:0007669"/>
    <property type="project" value="InterPro"/>
</dbReference>
<proteinExistence type="predicted"/>
<accession>M5FPM9</accession>
<dbReference type="EC" id="1.1.3.37" evidence="2"/>
<dbReference type="InterPro" id="IPR007173">
    <property type="entry name" value="ALO_C"/>
</dbReference>
<dbReference type="PANTHER" id="PTHR43762">
    <property type="entry name" value="L-GULONOLACTONE OXIDASE"/>
    <property type="match status" value="1"/>
</dbReference>
<comment type="pathway">
    <text evidence="1">Cofactor biosynthesis; D-erythroascorbate biosynthesis; dehydro-D-arabinono-1,4-lactone from D-arabinose: step 2/2.</text>
</comment>
<evidence type="ECO:0000259" key="5">
    <source>
        <dbReference type="PROSITE" id="PS51387"/>
    </source>
</evidence>
<name>M5FPM9_DACPD</name>
<evidence type="ECO:0000313" key="6">
    <source>
        <dbReference type="EMBL" id="EJT97178.1"/>
    </source>
</evidence>
<dbReference type="Pfam" id="PF04030">
    <property type="entry name" value="ALO"/>
    <property type="match status" value="1"/>
</dbReference>
<dbReference type="PROSITE" id="PS51387">
    <property type="entry name" value="FAD_PCMH"/>
    <property type="match status" value="1"/>
</dbReference>
<dbReference type="RefSeq" id="XP_040624076.1">
    <property type="nucleotide sequence ID" value="XM_040776720.1"/>
</dbReference>
<dbReference type="GO" id="GO:0003885">
    <property type="term" value="F:D-arabinono-1,4-lactone oxidase activity"/>
    <property type="evidence" value="ECO:0007669"/>
    <property type="project" value="UniProtKB-EC"/>
</dbReference>
<dbReference type="InterPro" id="IPR016166">
    <property type="entry name" value="FAD-bd_PCMH"/>
</dbReference>
<dbReference type="HOGENOM" id="CLU_003896_4_1_1"/>
<gene>
    <name evidence="6" type="ORF">DACRYDRAFT_85186</name>
</gene>
<evidence type="ECO:0000256" key="3">
    <source>
        <dbReference type="ARBA" id="ARBA00023002"/>
    </source>
</evidence>
<dbReference type="InterPro" id="IPR036318">
    <property type="entry name" value="FAD-bd_PCMH-like_sf"/>
</dbReference>
<protein>
    <recommendedName>
        <fullName evidence="2">D-arabinono-1,4-lactone oxidase</fullName>
        <ecNumber evidence="2">1.1.3.37</ecNumber>
    </recommendedName>
    <alternativeName>
        <fullName evidence="4">L-galactono-gamma-lactone oxidase</fullName>
    </alternativeName>
</protein>
<dbReference type="InterPro" id="IPR006094">
    <property type="entry name" value="Oxid_FAD_bind_N"/>
</dbReference>
<dbReference type="GO" id="GO:0071949">
    <property type="term" value="F:FAD binding"/>
    <property type="evidence" value="ECO:0007669"/>
    <property type="project" value="InterPro"/>
</dbReference>
<sequence length="489" mass="55700">MADQTTEALYAALECIREDTLHRSLLPPFRKYRKTAWFQNWAETFRCTPQAVFAPRDFDQCKSILELAKREGKRLRAMGARHSPSDLWCTNEWMIRMDRIDRLIVWDSPKNSIVAPAGMTLHTLHRKLGINGLAMRNVGSISDQSIAGVISTATHGTGWDFPVISGDVLSLTILLANGEIVTCSKEVQQDLFLASLCGLGATGLILSVELQLERSFKLQESRERLPFEIVLKSLDLFAPASEHTRIWWNPQADTAMLMLASRSSAPLSPAKSSWFWGTVVGHWYLEFLLWLSLAYPDLTGWIGRFASGLDAKKVVVVDQSWKIFNLDCLFRQYTTEWALPASQAQSALSALRALLATEAKKPHGLRPHFPIEIRWSDADEIWLSPSYGRKTCWVGIVQYKPYGIDVPWRGVFDAFESIMLSHGGRPHWAKLHPLTPEQLGEMYPRFADFKRLLERVDPEGIWRNEYVRRHVFGEWEGQGADVYSKRVPR</sequence>
<dbReference type="GeneID" id="63691782"/>
<evidence type="ECO:0000256" key="1">
    <source>
        <dbReference type="ARBA" id="ARBA00005083"/>
    </source>
</evidence>
<dbReference type="EMBL" id="JH795878">
    <property type="protein sequence ID" value="EJT97178.1"/>
    <property type="molecule type" value="Genomic_DNA"/>
</dbReference>
<dbReference type="Pfam" id="PF01565">
    <property type="entry name" value="FAD_binding_4"/>
    <property type="match status" value="1"/>
</dbReference>
<dbReference type="InterPro" id="IPR010031">
    <property type="entry name" value="FAD_lactone_oxidase-like"/>
</dbReference>
<dbReference type="STRING" id="1858805.M5FPM9"/>
<reference evidence="6 7" key="1">
    <citation type="journal article" date="2012" name="Science">
        <title>The Paleozoic origin of enzymatic lignin decomposition reconstructed from 31 fungal genomes.</title>
        <authorList>
            <person name="Floudas D."/>
            <person name="Binder M."/>
            <person name="Riley R."/>
            <person name="Barry K."/>
            <person name="Blanchette R.A."/>
            <person name="Henrissat B."/>
            <person name="Martinez A.T."/>
            <person name="Otillar R."/>
            <person name="Spatafora J.W."/>
            <person name="Yadav J.S."/>
            <person name="Aerts A."/>
            <person name="Benoit I."/>
            <person name="Boyd A."/>
            <person name="Carlson A."/>
            <person name="Copeland A."/>
            <person name="Coutinho P.M."/>
            <person name="de Vries R.P."/>
            <person name="Ferreira P."/>
            <person name="Findley K."/>
            <person name="Foster B."/>
            <person name="Gaskell J."/>
            <person name="Glotzer D."/>
            <person name="Gorecki P."/>
            <person name="Heitman J."/>
            <person name="Hesse C."/>
            <person name="Hori C."/>
            <person name="Igarashi K."/>
            <person name="Jurgens J.A."/>
            <person name="Kallen N."/>
            <person name="Kersten P."/>
            <person name="Kohler A."/>
            <person name="Kuees U."/>
            <person name="Kumar T.K.A."/>
            <person name="Kuo A."/>
            <person name="LaButti K."/>
            <person name="Larrondo L.F."/>
            <person name="Lindquist E."/>
            <person name="Ling A."/>
            <person name="Lombard V."/>
            <person name="Lucas S."/>
            <person name="Lundell T."/>
            <person name="Martin R."/>
            <person name="McLaughlin D.J."/>
            <person name="Morgenstern I."/>
            <person name="Morin E."/>
            <person name="Murat C."/>
            <person name="Nagy L.G."/>
            <person name="Nolan M."/>
            <person name="Ohm R.A."/>
            <person name="Patyshakuliyeva A."/>
            <person name="Rokas A."/>
            <person name="Ruiz-Duenas F.J."/>
            <person name="Sabat G."/>
            <person name="Salamov A."/>
            <person name="Samejima M."/>
            <person name="Schmutz J."/>
            <person name="Slot J.C."/>
            <person name="St John F."/>
            <person name="Stenlid J."/>
            <person name="Sun H."/>
            <person name="Sun S."/>
            <person name="Syed K."/>
            <person name="Tsang A."/>
            <person name="Wiebenga A."/>
            <person name="Young D."/>
            <person name="Pisabarro A."/>
            <person name="Eastwood D.C."/>
            <person name="Martin F."/>
            <person name="Cullen D."/>
            <person name="Grigoriev I.V."/>
            <person name="Hibbett D.S."/>
        </authorList>
    </citation>
    <scope>NUCLEOTIDE SEQUENCE [LARGE SCALE GENOMIC DNA]</scope>
    <source>
        <strain evidence="6 7">DJM-731 SS1</strain>
    </source>
</reference>
<dbReference type="OMA" id="YPRFGEF"/>
<dbReference type="SUPFAM" id="SSF56176">
    <property type="entry name" value="FAD-binding/transporter-associated domain-like"/>
    <property type="match status" value="1"/>
</dbReference>
<dbReference type="PIRSF" id="PIRSF000136">
    <property type="entry name" value="LGO_GLO"/>
    <property type="match status" value="1"/>
</dbReference>
<dbReference type="OrthoDB" id="610608at2759"/>
<dbReference type="InterPro" id="IPR016169">
    <property type="entry name" value="FAD-bd_PCMH_sub2"/>
</dbReference>
<dbReference type="PANTHER" id="PTHR43762:SF1">
    <property type="entry name" value="D-ARABINONO-1,4-LACTONE OXIDASE"/>
    <property type="match status" value="1"/>
</dbReference>
<dbReference type="Proteomes" id="UP000030653">
    <property type="component" value="Unassembled WGS sequence"/>
</dbReference>
<keyword evidence="7" id="KW-1185">Reference proteome</keyword>
<feature type="domain" description="FAD-binding PCMH-type" evidence="5">
    <location>
        <begin position="45"/>
        <end position="215"/>
    </location>
</feature>
<dbReference type="AlphaFoldDB" id="M5FPM9"/>
<evidence type="ECO:0000313" key="7">
    <source>
        <dbReference type="Proteomes" id="UP000030653"/>
    </source>
</evidence>
<organism evidence="6 7">
    <name type="scientific">Dacryopinax primogenitus (strain DJM 731)</name>
    <name type="common">Brown rot fungus</name>
    <dbReference type="NCBI Taxonomy" id="1858805"/>
    <lineage>
        <taxon>Eukaryota</taxon>
        <taxon>Fungi</taxon>
        <taxon>Dikarya</taxon>
        <taxon>Basidiomycota</taxon>
        <taxon>Agaricomycotina</taxon>
        <taxon>Dacrymycetes</taxon>
        <taxon>Dacrymycetales</taxon>
        <taxon>Dacrymycetaceae</taxon>
        <taxon>Dacryopinax</taxon>
    </lineage>
</organism>
<dbReference type="UniPathway" id="UPA00771">
    <property type="reaction ID" value="UER00766"/>
</dbReference>
<dbReference type="Gene3D" id="1.10.45.10">
    <property type="entry name" value="Vanillyl-alcohol Oxidase, Chain A, domain 4"/>
    <property type="match status" value="1"/>
</dbReference>
<keyword evidence="3" id="KW-0560">Oxidoreductase</keyword>
<dbReference type="Gene3D" id="3.30.43.10">
    <property type="entry name" value="Uridine Diphospho-n-acetylenolpyruvylglucosamine Reductase, domain 2"/>
    <property type="match status" value="1"/>
</dbReference>
<evidence type="ECO:0000256" key="4">
    <source>
        <dbReference type="ARBA" id="ARBA00033418"/>
    </source>
</evidence>